<evidence type="ECO:0000313" key="1">
    <source>
        <dbReference type="EMBL" id="QHT97771.1"/>
    </source>
</evidence>
<dbReference type="EMBL" id="MN740283">
    <property type="protein sequence ID" value="QHT97771.1"/>
    <property type="molecule type" value="Genomic_DNA"/>
</dbReference>
<organism evidence="1">
    <name type="scientific">viral metagenome</name>
    <dbReference type="NCBI Taxonomy" id="1070528"/>
    <lineage>
        <taxon>unclassified sequences</taxon>
        <taxon>metagenomes</taxon>
        <taxon>organismal metagenomes</taxon>
    </lineage>
</organism>
<accession>A0A6C0IWU9</accession>
<name>A0A6C0IWU9_9ZZZZ</name>
<dbReference type="AlphaFoldDB" id="A0A6C0IWU9"/>
<protein>
    <submittedName>
        <fullName evidence="1">Uncharacterized protein</fullName>
    </submittedName>
</protein>
<sequence length="160" mass="19221">MSAELRHELLEIIMSSVEPDPLEIKSARREIYDWYQQTEMNKLSRRSLDDLILRRDWDPERIRMMIRRLSSANYELDDFISEYDRDYIEAMRARRAVQSARFEEIIRPFSPVTPRIELSSAEAFRIPLLSPRDSSSFIRSQRERYLSGSMVDQISDFFFR</sequence>
<proteinExistence type="predicted"/>
<reference evidence="1" key="1">
    <citation type="journal article" date="2020" name="Nature">
        <title>Giant virus diversity and host interactions through global metagenomics.</title>
        <authorList>
            <person name="Schulz F."/>
            <person name="Roux S."/>
            <person name="Paez-Espino D."/>
            <person name="Jungbluth S."/>
            <person name="Walsh D.A."/>
            <person name="Denef V.J."/>
            <person name="McMahon K.D."/>
            <person name="Konstantinidis K.T."/>
            <person name="Eloe-Fadrosh E.A."/>
            <person name="Kyrpides N.C."/>
            <person name="Woyke T."/>
        </authorList>
    </citation>
    <scope>NUCLEOTIDE SEQUENCE</scope>
    <source>
        <strain evidence="1">GVMAG-M-3300025572-1</strain>
    </source>
</reference>